<evidence type="ECO:0000313" key="3">
    <source>
        <dbReference type="Proteomes" id="UP000825890"/>
    </source>
</evidence>
<keyword evidence="3" id="KW-1185">Reference proteome</keyword>
<comment type="caution">
    <text evidence="2">The sequence shown here is derived from an EMBL/GenBank/DDBJ whole genome shotgun (WGS) entry which is preliminary data.</text>
</comment>
<feature type="compositionally biased region" description="Acidic residues" evidence="1">
    <location>
        <begin position="122"/>
        <end position="138"/>
    </location>
</feature>
<protein>
    <submittedName>
        <fullName evidence="2">Uncharacterized protein</fullName>
    </submittedName>
</protein>
<accession>A0A9P3CL84</accession>
<gene>
    <name evidence="2" type="ORF">CKM354_000384700</name>
</gene>
<evidence type="ECO:0000313" key="2">
    <source>
        <dbReference type="EMBL" id="GIZ40513.1"/>
    </source>
</evidence>
<feature type="region of interest" description="Disordered" evidence="1">
    <location>
        <begin position="1"/>
        <end position="307"/>
    </location>
</feature>
<feature type="compositionally biased region" description="Polar residues" evidence="1">
    <location>
        <begin position="1"/>
        <end position="15"/>
    </location>
</feature>
<dbReference type="RefSeq" id="XP_044655000.1">
    <property type="nucleotide sequence ID" value="XM_044799065.1"/>
</dbReference>
<dbReference type="OrthoDB" id="3648210at2759"/>
<feature type="compositionally biased region" description="Polar residues" evidence="1">
    <location>
        <begin position="236"/>
        <end position="258"/>
    </location>
</feature>
<dbReference type="EMBL" id="BOLY01000002">
    <property type="protein sequence ID" value="GIZ40513.1"/>
    <property type="molecule type" value="Genomic_DNA"/>
</dbReference>
<reference evidence="2 3" key="1">
    <citation type="submission" date="2021-01" db="EMBL/GenBank/DDBJ databases">
        <title>Cercospora kikuchii MAFF 305040 whole genome shotgun sequence.</title>
        <authorList>
            <person name="Kashiwa T."/>
            <person name="Suzuki T."/>
        </authorList>
    </citation>
    <scope>NUCLEOTIDE SEQUENCE [LARGE SCALE GENOMIC DNA]</scope>
    <source>
        <strain evidence="2 3">MAFF 305040</strain>
    </source>
</reference>
<feature type="compositionally biased region" description="Basic and acidic residues" evidence="1">
    <location>
        <begin position="206"/>
        <end position="216"/>
    </location>
</feature>
<sequence length="439" mass="45859">MSSANGLAQHVSTGGDTLPRHPTTGGKRLPGRATTGGKRLPGQSSTGDKGLPEHSSSHEEELPKHSSTSGKKLPGRGSYGSIGGKKLPEHVEAGGSGLPPPLPETGLELDSDDGAVVQKDVGEDDRDALVDGELDDEGGAVLESGHNDEDASPASEVDNDTRSPSRNTTRITETPGNRPSSSEEVALTLPKATETTRTKRKKHRPMDKTEQEEQMKRLKAQLDLFRQPDKKEDSVMASTTSPDQITSPAISASPNSAQEIPKPGSKRPAKKRKSTSLTQTAQVDSPQAGKNAKPTRVKKQKASETDEAMEKVYEKITTEAKVVMSTLRDLGSAFETSLDAVATNAGAVLSRSSHGGNAAVATGAAALIGAWKESHREHLGGVVSLLERYGVLAMGSVEVPRGDKGGDVSGNGREGAEYAGGLFDGVEIGENGEAGISEA</sequence>
<feature type="compositionally biased region" description="Polar residues" evidence="1">
    <location>
        <begin position="275"/>
        <end position="285"/>
    </location>
</feature>
<evidence type="ECO:0000256" key="1">
    <source>
        <dbReference type="SAM" id="MobiDB-lite"/>
    </source>
</evidence>
<dbReference type="GeneID" id="68289422"/>
<feature type="compositionally biased region" description="Basic and acidic residues" evidence="1">
    <location>
        <begin position="50"/>
        <end position="64"/>
    </location>
</feature>
<dbReference type="AlphaFoldDB" id="A0A9P3CL84"/>
<name>A0A9P3CL84_9PEZI</name>
<dbReference type="Proteomes" id="UP000825890">
    <property type="component" value="Unassembled WGS sequence"/>
</dbReference>
<feature type="compositionally biased region" description="Basic residues" evidence="1">
    <location>
        <begin position="264"/>
        <end position="274"/>
    </location>
</feature>
<organism evidence="2 3">
    <name type="scientific">Cercospora kikuchii</name>
    <dbReference type="NCBI Taxonomy" id="84275"/>
    <lineage>
        <taxon>Eukaryota</taxon>
        <taxon>Fungi</taxon>
        <taxon>Dikarya</taxon>
        <taxon>Ascomycota</taxon>
        <taxon>Pezizomycotina</taxon>
        <taxon>Dothideomycetes</taxon>
        <taxon>Dothideomycetidae</taxon>
        <taxon>Mycosphaerellales</taxon>
        <taxon>Mycosphaerellaceae</taxon>
        <taxon>Cercospora</taxon>
    </lineage>
</organism>
<proteinExistence type="predicted"/>
<feature type="compositionally biased region" description="Polar residues" evidence="1">
    <location>
        <begin position="162"/>
        <end position="183"/>
    </location>
</feature>